<keyword evidence="4" id="KW-1185">Reference proteome</keyword>
<dbReference type="GO" id="GO:0005524">
    <property type="term" value="F:ATP binding"/>
    <property type="evidence" value="ECO:0007669"/>
    <property type="project" value="UniProtKB-KW"/>
</dbReference>
<name>A0A9K3CVX9_9EUKA</name>
<dbReference type="GO" id="GO:0140662">
    <property type="term" value="F:ATP-dependent protein folding chaperone"/>
    <property type="evidence" value="ECO:0007669"/>
    <property type="project" value="InterPro"/>
</dbReference>
<keyword evidence="3" id="KW-0346">Stress response</keyword>
<dbReference type="InterPro" id="IPR013126">
    <property type="entry name" value="Hsp_70_fam"/>
</dbReference>
<dbReference type="Proteomes" id="UP000265618">
    <property type="component" value="Unassembled WGS sequence"/>
</dbReference>
<keyword evidence="2" id="KW-0067">ATP-binding</keyword>
<reference evidence="3 4" key="1">
    <citation type="journal article" date="2018" name="PLoS ONE">
        <title>The draft genome of Kipferlia bialata reveals reductive genome evolution in fornicate parasites.</title>
        <authorList>
            <person name="Tanifuji G."/>
            <person name="Takabayashi S."/>
            <person name="Kume K."/>
            <person name="Takagi M."/>
            <person name="Nakayama T."/>
            <person name="Kamikawa R."/>
            <person name="Inagaki Y."/>
            <person name="Hashimoto T."/>
        </authorList>
    </citation>
    <scope>NUCLEOTIDE SEQUENCE [LARGE SCALE GENOMIC DNA]</scope>
    <source>
        <strain evidence="3">NY0173</strain>
    </source>
</reference>
<dbReference type="Gene3D" id="2.60.34.10">
    <property type="entry name" value="Substrate Binding Domain Of DNAk, Chain A, domain 1"/>
    <property type="match status" value="1"/>
</dbReference>
<dbReference type="InterPro" id="IPR029048">
    <property type="entry name" value="HSP70_C_sf"/>
</dbReference>
<gene>
    <name evidence="3" type="ORF">KIPB_004374</name>
</gene>
<dbReference type="EMBL" id="BDIP01000929">
    <property type="protein sequence ID" value="GIQ83110.1"/>
    <property type="molecule type" value="Genomic_DNA"/>
</dbReference>
<evidence type="ECO:0000256" key="1">
    <source>
        <dbReference type="ARBA" id="ARBA00022741"/>
    </source>
</evidence>
<sequence length="187" mass="21268">MTVDNNNLGRFDLTEIPPAPRGVPQVEVTFDIDANGILTVSAADKGTGNENQIVIKNERGRISEDEVKRLIEEASLFEEKDALLRLRIEARNALESYAYQTRQMLYDEDKLTEQLTEQERETIEAAIEGAIEYVEEHFEDGTTEEFEEARKEMEDVVYPIISRVYGAAAEGYGEEEEEFDFDGFGDL</sequence>
<dbReference type="InterPro" id="IPR029047">
    <property type="entry name" value="HSP70_peptide-bd_sf"/>
</dbReference>
<accession>A0A9K3CVX9</accession>
<evidence type="ECO:0000256" key="2">
    <source>
        <dbReference type="ARBA" id="ARBA00022840"/>
    </source>
</evidence>
<dbReference type="Gene3D" id="1.20.1270.10">
    <property type="match status" value="1"/>
</dbReference>
<dbReference type="PANTHER" id="PTHR19375">
    <property type="entry name" value="HEAT SHOCK PROTEIN 70KDA"/>
    <property type="match status" value="1"/>
</dbReference>
<comment type="caution">
    <text evidence="3">The sequence shown here is derived from an EMBL/GenBank/DDBJ whole genome shotgun (WGS) entry which is preliminary data.</text>
</comment>
<dbReference type="OrthoDB" id="2401965at2759"/>
<dbReference type="SUPFAM" id="SSF100934">
    <property type="entry name" value="Heat shock protein 70kD (HSP70), C-terminal subdomain"/>
    <property type="match status" value="1"/>
</dbReference>
<organism evidence="3 4">
    <name type="scientific">Kipferlia bialata</name>
    <dbReference type="NCBI Taxonomy" id="797122"/>
    <lineage>
        <taxon>Eukaryota</taxon>
        <taxon>Metamonada</taxon>
        <taxon>Carpediemonas-like organisms</taxon>
        <taxon>Kipferlia</taxon>
    </lineage>
</organism>
<evidence type="ECO:0000313" key="4">
    <source>
        <dbReference type="Proteomes" id="UP000265618"/>
    </source>
</evidence>
<protein>
    <submittedName>
        <fullName evidence="3">Heat shock protein 70 family protein</fullName>
    </submittedName>
</protein>
<dbReference type="Pfam" id="PF00012">
    <property type="entry name" value="HSP70"/>
    <property type="match status" value="1"/>
</dbReference>
<dbReference type="AlphaFoldDB" id="A0A9K3CVX9"/>
<keyword evidence="1" id="KW-0547">Nucleotide-binding</keyword>
<proteinExistence type="predicted"/>
<dbReference type="SUPFAM" id="SSF100920">
    <property type="entry name" value="Heat shock protein 70kD (HSP70), peptide-binding domain"/>
    <property type="match status" value="1"/>
</dbReference>
<evidence type="ECO:0000313" key="3">
    <source>
        <dbReference type="EMBL" id="GIQ83110.1"/>
    </source>
</evidence>